<dbReference type="SUPFAM" id="SSF56399">
    <property type="entry name" value="ADP-ribosylation"/>
    <property type="match status" value="1"/>
</dbReference>
<dbReference type="Pfam" id="PF01885">
    <property type="entry name" value="PTS_2-RNA"/>
    <property type="match status" value="1"/>
</dbReference>
<dbReference type="PANTHER" id="PTHR12684">
    <property type="entry name" value="PUTATIVE PHOSPHOTRANSFERASE"/>
    <property type="match status" value="1"/>
</dbReference>
<evidence type="ECO:0000256" key="4">
    <source>
        <dbReference type="SAM" id="MobiDB-lite"/>
    </source>
</evidence>
<dbReference type="GO" id="GO:0000215">
    <property type="term" value="F:tRNA 2'-phosphotransferase activity"/>
    <property type="evidence" value="ECO:0007669"/>
    <property type="project" value="UniProtKB-EC"/>
</dbReference>
<evidence type="ECO:0000256" key="3">
    <source>
        <dbReference type="ARBA" id="ARBA00047949"/>
    </source>
</evidence>
<accession>A0AAE0MF33</accession>
<organism evidence="5 6">
    <name type="scientific">Apodospora peruviana</name>
    <dbReference type="NCBI Taxonomy" id="516989"/>
    <lineage>
        <taxon>Eukaryota</taxon>
        <taxon>Fungi</taxon>
        <taxon>Dikarya</taxon>
        <taxon>Ascomycota</taxon>
        <taxon>Pezizomycotina</taxon>
        <taxon>Sordariomycetes</taxon>
        <taxon>Sordariomycetidae</taxon>
        <taxon>Sordariales</taxon>
        <taxon>Lasiosphaeriaceae</taxon>
        <taxon>Apodospora</taxon>
    </lineage>
</organism>
<evidence type="ECO:0000256" key="1">
    <source>
        <dbReference type="ARBA" id="ARBA00003343"/>
    </source>
</evidence>
<feature type="compositionally biased region" description="Basic and acidic residues" evidence="4">
    <location>
        <begin position="307"/>
        <end position="319"/>
    </location>
</feature>
<dbReference type="InterPro" id="IPR042080">
    <property type="entry name" value="RNA_2'-PTrans_N"/>
</dbReference>
<comment type="catalytic activity">
    <reaction evidence="3">
        <text>2'-phospho-[ligated tRNA] + NAD(+) = mature tRNA + ADP-alpha-D-ribose 1'',2''-cyclic phosphate + nicotinamide</text>
        <dbReference type="Rhea" id="RHEA:23324"/>
        <dbReference type="Rhea" id="RHEA-COMP:11106"/>
        <dbReference type="Rhea" id="RHEA-COMP:11107"/>
        <dbReference type="ChEBI" id="CHEBI:17154"/>
        <dbReference type="ChEBI" id="CHEBI:57540"/>
        <dbReference type="ChEBI" id="CHEBI:76596"/>
        <dbReference type="ChEBI" id="CHEBI:82883"/>
        <dbReference type="ChEBI" id="CHEBI:85027"/>
        <dbReference type="EC" id="2.7.1.160"/>
    </reaction>
</comment>
<dbReference type="Proteomes" id="UP001283341">
    <property type="component" value="Unassembled WGS sequence"/>
</dbReference>
<sequence>MATAVAVPFSAINNQLGGVLPPSALVHNSPRHGRSRGMSFKGKNGRGRGYSLVEERDVTIAKALMFALKRTITEENVDEDDEAQDNLVEDSEGWVDVSDALEYPKLAALEVDLDDIQRVVANATKTRFSLRQTPETEADDPASWEIRRITNRDSISGPTPVGPAITIESGDLPDFIVYETSYQRYPLILSSGAITRAPTGTQYLSFQPVTVAGDGTESSRNCFTGSGSETAEVSIWIHLRSALYAEPKISWHRTDSGAIITADEVPKSLWKKALARRPDIGLLFEDGEVRKEIPASLRGRGAKGRGKKGDKASFKRDGSGDDSGSASEE</sequence>
<evidence type="ECO:0000313" key="5">
    <source>
        <dbReference type="EMBL" id="KAK3328714.1"/>
    </source>
</evidence>
<dbReference type="EMBL" id="JAUEDM010000001">
    <property type="protein sequence ID" value="KAK3328714.1"/>
    <property type="molecule type" value="Genomic_DNA"/>
</dbReference>
<evidence type="ECO:0000256" key="2">
    <source>
        <dbReference type="ARBA" id="ARBA00012007"/>
    </source>
</evidence>
<keyword evidence="6" id="KW-1185">Reference proteome</keyword>
<name>A0AAE0MF33_9PEZI</name>
<dbReference type="EC" id="2.7.1.160" evidence="2"/>
<comment type="caution">
    <text evidence="5">The sequence shown here is derived from an EMBL/GenBank/DDBJ whole genome shotgun (WGS) entry which is preliminary data.</text>
</comment>
<dbReference type="InterPro" id="IPR002745">
    <property type="entry name" value="Ptrans_KptA/Tpt1"/>
</dbReference>
<comment type="function">
    <text evidence="1">Catalyzes the last step of tRNA splicing, the transfer of the splice junction 2'-phosphate from ligated tRNA to NAD to produce ADP-ribose 1''-2'' cyclic phosphate.</text>
</comment>
<reference evidence="5" key="1">
    <citation type="journal article" date="2023" name="Mol. Phylogenet. Evol.">
        <title>Genome-scale phylogeny and comparative genomics of the fungal order Sordariales.</title>
        <authorList>
            <person name="Hensen N."/>
            <person name="Bonometti L."/>
            <person name="Westerberg I."/>
            <person name="Brannstrom I.O."/>
            <person name="Guillou S."/>
            <person name="Cros-Aarteil S."/>
            <person name="Calhoun S."/>
            <person name="Haridas S."/>
            <person name="Kuo A."/>
            <person name="Mondo S."/>
            <person name="Pangilinan J."/>
            <person name="Riley R."/>
            <person name="LaButti K."/>
            <person name="Andreopoulos B."/>
            <person name="Lipzen A."/>
            <person name="Chen C."/>
            <person name="Yan M."/>
            <person name="Daum C."/>
            <person name="Ng V."/>
            <person name="Clum A."/>
            <person name="Steindorff A."/>
            <person name="Ohm R.A."/>
            <person name="Martin F."/>
            <person name="Silar P."/>
            <person name="Natvig D.O."/>
            <person name="Lalanne C."/>
            <person name="Gautier V."/>
            <person name="Ament-Velasquez S.L."/>
            <person name="Kruys A."/>
            <person name="Hutchinson M.I."/>
            <person name="Powell A.J."/>
            <person name="Barry K."/>
            <person name="Miller A.N."/>
            <person name="Grigoriev I.V."/>
            <person name="Debuchy R."/>
            <person name="Gladieux P."/>
            <person name="Hiltunen Thoren M."/>
            <person name="Johannesson H."/>
        </authorList>
    </citation>
    <scope>NUCLEOTIDE SEQUENCE</scope>
    <source>
        <strain evidence="5">CBS 118394</strain>
    </source>
</reference>
<dbReference type="AlphaFoldDB" id="A0AAE0MF33"/>
<proteinExistence type="predicted"/>
<gene>
    <name evidence="5" type="ORF">B0H66DRAFT_539210</name>
</gene>
<dbReference type="Gene3D" id="1.10.10.970">
    <property type="entry name" value="RNA 2'-phosphotransferase, Tpt1/KptA family, N-terminal domain"/>
    <property type="match status" value="1"/>
</dbReference>
<dbReference type="PANTHER" id="PTHR12684:SF2">
    <property type="entry name" value="TRNA 2'-PHOSPHOTRANSFERASE 1"/>
    <property type="match status" value="1"/>
</dbReference>
<reference evidence="5" key="2">
    <citation type="submission" date="2023-06" db="EMBL/GenBank/DDBJ databases">
        <authorList>
            <consortium name="Lawrence Berkeley National Laboratory"/>
            <person name="Haridas S."/>
            <person name="Hensen N."/>
            <person name="Bonometti L."/>
            <person name="Westerberg I."/>
            <person name="Brannstrom I.O."/>
            <person name="Guillou S."/>
            <person name="Cros-Aarteil S."/>
            <person name="Calhoun S."/>
            <person name="Kuo A."/>
            <person name="Mondo S."/>
            <person name="Pangilinan J."/>
            <person name="Riley R."/>
            <person name="Labutti K."/>
            <person name="Andreopoulos B."/>
            <person name="Lipzen A."/>
            <person name="Chen C."/>
            <person name="Yanf M."/>
            <person name="Daum C."/>
            <person name="Ng V."/>
            <person name="Clum A."/>
            <person name="Steindorff A."/>
            <person name="Ohm R."/>
            <person name="Martin F."/>
            <person name="Silar P."/>
            <person name="Natvig D."/>
            <person name="Lalanne C."/>
            <person name="Gautier V."/>
            <person name="Ament-Velasquez S.L."/>
            <person name="Kruys A."/>
            <person name="Hutchinson M.I."/>
            <person name="Powell A.J."/>
            <person name="Barry K."/>
            <person name="Miller A.N."/>
            <person name="Grigoriev I.V."/>
            <person name="Debuchy R."/>
            <person name="Gladieux P."/>
            <person name="Thoren M.H."/>
            <person name="Johannesson H."/>
        </authorList>
    </citation>
    <scope>NUCLEOTIDE SEQUENCE</scope>
    <source>
        <strain evidence="5">CBS 118394</strain>
    </source>
</reference>
<evidence type="ECO:0000313" key="6">
    <source>
        <dbReference type="Proteomes" id="UP001283341"/>
    </source>
</evidence>
<feature type="region of interest" description="Disordered" evidence="4">
    <location>
        <begin position="294"/>
        <end position="329"/>
    </location>
</feature>
<protein>
    <recommendedName>
        <fullName evidence="2">2'-phosphotransferase</fullName>
        <ecNumber evidence="2">2.7.1.160</ecNumber>
    </recommendedName>
</protein>
<dbReference type="GO" id="GO:0006388">
    <property type="term" value="P:tRNA splicing, via endonucleolytic cleavage and ligation"/>
    <property type="evidence" value="ECO:0007669"/>
    <property type="project" value="TreeGrafter"/>
</dbReference>